<organism evidence="2 3">
    <name type="scientific">Paenibacillus mendelii</name>
    <dbReference type="NCBI Taxonomy" id="206163"/>
    <lineage>
        <taxon>Bacteria</taxon>
        <taxon>Bacillati</taxon>
        <taxon>Bacillota</taxon>
        <taxon>Bacilli</taxon>
        <taxon>Bacillales</taxon>
        <taxon>Paenibacillaceae</taxon>
        <taxon>Paenibacillus</taxon>
    </lineage>
</organism>
<gene>
    <name evidence="2" type="ORF">ACFFJ8_23210</name>
</gene>
<dbReference type="Proteomes" id="UP001589818">
    <property type="component" value="Unassembled WGS sequence"/>
</dbReference>
<evidence type="ECO:0000256" key="1">
    <source>
        <dbReference type="SAM" id="Phobius"/>
    </source>
</evidence>
<sequence>MYLINKAMKNLLRNKGRNSILFLMLFMVTLAAVASLTIYNTTMEVKEETENYYAGEVSITQVKGKELAVFPTTAEYEAYIRSDYLQSYVFYKSIPATIEGLKVLDGDYEEGENENNGVRRLIQANSHVYGMLDERATDDFTYGDRKVIEGAFPERRNDFQRAG</sequence>
<proteinExistence type="predicted"/>
<accession>A0ABV6JEX8</accession>
<keyword evidence="1" id="KW-0812">Transmembrane</keyword>
<comment type="caution">
    <text evidence="2">The sequence shown here is derived from an EMBL/GenBank/DDBJ whole genome shotgun (WGS) entry which is preliminary data.</text>
</comment>
<dbReference type="RefSeq" id="WP_204815420.1">
    <property type="nucleotide sequence ID" value="NZ_JANHOF010000001.1"/>
</dbReference>
<protein>
    <recommendedName>
        <fullName evidence="4">ABC transporter permease</fullName>
    </recommendedName>
</protein>
<name>A0ABV6JEX8_9BACL</name>
<evidence type="ECO:0000313" key="2">
    <source>
        <dbReference type="EMBL" id="MFC0394262.1"/>
    </source>
</evidence>
<keyword evidence="1" id="KW-1133">Transmembrane helix</keyword>
<feature type="transmembrane region" description="Helical" evidence="1">
    <location>
        <begin position="20"/>
        <end position="39"/>
    </location>
</feature>
<keyword evidence="3" id="KW-1185">Reference proteome</keyword>
<reference evidence="2 3" key="1">
    <citation type="submission" date="2024-09" db="EMBL/GenBank/DDBJ databases">
        <authorList>
            <person name="Sun Q."/>
            <person name="Mori K."/>
        </authorList>
    </citation>
    <scope>NUCLEOTIDE SEQUENCE [LARGE SCALE GENOMIC DNA]</scope>
    <source>
        <strain evidence="2 3">CCM 4839</strain>
    </source>
</reference>
<evidence type="ECO:0000313" key="3">
    <source>
        <dbReference type="Proteomes" id="UP001589818"/>
    </source>
</evidence>
<keyword evidence="1" id="KW-0472">Membrane</keyword>
<dbReference type="EMBL" id="JBHLVF010000041">
    <property type="protein sequence ID" value="MFC0394262.1"/>
    <property type="molecule type" value="Genomic_DNA"/>
</dbReference>
<evidence type="ECO:0008006" key="4">
    <source>
        <dbReference type="Google" id="ProtNLM"/>
    </source>
</evidence>